<proteinExistence type="predicted"/>
<sequence length="92" mass="10063">MVTESQDPRDGGLFRQQGGDLRDGRVMGVETLAGSTGILNGNKIWHCRTRGLDRLDYQVIGAATHRAHQRRGVIIAATGTITSWPPAHENSR</sequence>
<reference evidence="3" key="1">
    <citation type="submission" date="2015-09" db="EMBL/GenBank/DDBJ databases">
        <title>Complete genome of Arthrobacter alpinus strain R3.8.</title>
        <authorList>
            <person name="See-Too W.S."/>
            <person name="Chan K.G."/>
        </authorList>
    </citation>
    <scope>NUCLEOTIDE SEQUENCE [LARGE SCALE GENOMIC DNA]</scope>
    <source>
        <strain evidence="3">R3.8</strain>
    </source>
</reference>
<feature type="compositionally biased region" description="Basic and acidic residues" evidence="1">
    <location>
        <begin position="1"/>
        <end position="12"/>
    </location>
</feature>
<evidence type="ECO:0000256" key="1">
    <source>
        <dbReference type="SAM" id="MobiDB-lite"/>
    </source>
</evidence>
<keyword evidence="3" id="KW-1185">Reference proteome</keyword>
<evidence type="ECO:0000313" key="3">
    <source>
        <dbReference type="Proteomes" id="UP000062833"/>
    </source>
</evidence>
<dbReference type="KEGG" id="aaq:AOC05_18155"/>
<feature type="region of interest" description="Disordered" evidence="1">
    <location>
        <begin position="1"/>
        <end position="20"/>
    </location>
</feature>
<dbReference type="RefSeq" id="WP_062009030.1">
    <property type="nucleotide sequence ID" value="NZ_CP012677.1"/>
</dbReference>
<organism evidence="2 3">
    <name type="scientific">Arthrobacter alpinus</name>
    <dbReference type="NCBI Taxonomy" id="656366"/>
    <lineage>
        <taxon>Bacteria</taxon>
        <taxon>Bacillati</taxon>
        <taxon>Actinomycetota</taxon>
        <taxon>Actinomycetes</taxon>
        <taxon>Micrococcales</taxon>
        <taxon>Micrococcaceae</taxon>
        <taxon>Arthrobacter</taxon>
    </lineage>
</organism>
<gene>
    <name evidence="2" type="ORF">AOC05_18155</name>
</gene>
<dbReference type="EMBL" id="CP012677">
    <property type="protein sequence ID" value="ALE93799.1"/>
    <property type="molecule type" value="Genomic_DNA"/>
</dbReference>
<name>A0A0M3UH36_9MICC</name>
<protein>
    <submittedName>
        <fullName evidence="2">Uncharacterized protein</fullName>
    </submittedName>
</protein>
<dbReference type="Proteomes" id="UP000062833">
    <property type="component" value="Chromosome"/>
</dbReference>
<accession>A0A0M3UH36</accession>
<dbReference type="AlphaFoldDB" id="A0A0M3UH36"/>
<dbReference type="PATRIC" id="fig|656366.3.peg.3917"/>
<evidence type="ECO:0000313" key="2">
    <source>
        <dbReference type="EMBL" id="ALE93799.1"/>
    </source>
</evidence>